<organism evidence="2 3">
    <name type="scientific">Afipia massiliensis</name>
    <dbReference type="NCBI Taxonomy" id="211460"/>
    <lineage>
        <taxon>Bacteria</taxon>
        <taxon>Pseudomonadati</taxon>
        <taxon>Pseudomonadota</taxon>
        <taxon>Alphaproteobacteria</taxon>
        <taxon>Hyphomicrobiales</taxon>
        <taxon>Nitrobacteraceae</taxon>
        <taxon>Afipia</taxon>
    </lineage>
</organism>
<feature type="transmembrane region" description="Helical" evidence="1">
    <location>
        <begin position="49"/>
        <end position="71"/>
    </location>
</feature>
<reference evidence="2 3" key="1">
    <citation type="submission" date="2020-08" db="EMBL/GenBank/DDBJ databases">
        <title>Genomic Encyclopedia of Type Strains, Phase IV (KMG-IV): sequencing the most valuable type-strain genomes for metagenomic binning, comparative biology and taxonomic classification.</title>
        <authorList>
            <person name="Goeker M."/>
        </authorList>
    </citation>
    <scope>NUCLEOTIDE SEQUENCE [LARGE SCALE GENOMIC DNA]</scope>
    <source>
        <strain evidence="2 3">DSM 17498</strain>
    </source>
</reference>
<evidence type="ECO:0000256" key="1">
    <source>
        <dbReference type="SAM" id="Phobius"/>
    </source>
</evidence>
<gene>
    <name evidence="2" type="ORF">HNQ36_002057</name>
</gene>
<keyword evidence="1" id="KW-1133">Transmembrane helix</keyword>
<evidence type="ECO:0000313" key="3">
    <source>
        <dbReference type="Proteomes" id="UP000521227"/>
    </source>
</evidence>
<proteinExistence type="predicted"/>
<feature type="transmembrane region" description="Helical" evidence="1">
    <location>
        <begin position="118"/>
        <end position="134"/>
    </location>
</feature>
<protein>
    <submittedName>
        <fullName evidence="2">Uncharacterized protein</fullName>
    </submittedName>
</protein>
<dbReference type="EMBL" id="JACHIJ010000003">
    <property type="protein sequence ID" value="MBB5052083.1"/>
    <property type="molecule type" value="Genomic_DNA"/>
</dbReference>
<keyword evidence="1" id="KW-0812">Transmembrane</keyword>
<dbReference type="RefSeq" id="WP_184084348.1">
    <property type="nucleotide sequence ID" value="NZ_JACHIJ010000003.1"/>
</dbReference>
<feature type="transmembrane region" description="Helical" evidence="1">
    <location>
        <begin position="80"/>
        <end position="98"/>
    </location>
</feature>
<name>A0A840MW13_9BRAD</name>
<sequence>MAVIGRLFAIFFGFLVACIVASVVVLYAIFFPEMNDVSFDVDQGAINLILGFGFILVSGFALMPALVIALVTEAFSIRHILAYAVAGGFAGLCCYLGFIPFDTVNMTFNGIVRRHLEVMVGAGILGGVIYWMIAGRNAGAWRSPSPNASSAPPPMPR</sequence>
<dbReference type="Proteomes" id="UP000521227">
    <property type="component" value="Unassembled WGS sequence"/>
</dbReference>
<dbReference type="PROSITE" id="PS51257">
    <property type="entry name" value="PROKAR_LIPOPROTEIN"/>
    <property type="match status" value="1"/>
</dbReference>
<keyword evidence="1" id="KW-0472">Membrane</keyword>
<dbReference type="AlphaFoldDB" id="A0A840MW13"/>
<feature type="transmembrane region" description="Helical" evidence="1">
    <location>
        <begin position="7"/>
        <end position="29"/>
    </location>
</feature>
<accession>A0A840MW13</accession>
<evidence type="ECO:0000313" key="2">
    <source>
        <dbReference type="EMBL" id="MBB5052083.1"/>
    </source>
</evidence>
<comment type="caution">
    <text evidence="2">The sequence shown here is derived from an EMBL/GenBank/DDBJ whole genome shotgun (WGS) entry which is preliminary data.</text>
</comment>